<gene>
    <name evidence="9" type="primary">tatA</name>
    <name evidence="11" type="ORF">HXW94_11015</name>
</gene>
<comment type="function">
    <text evidence="9">Part of the twin-arginine translocation (Tat) system that transports large folded proteins containing a characteristic twin-arginine motif in their signal peptide across membranes. TatA could form the protein-conducting channel of the Tat system.</text>
</comment>
<keyword evidence="6 9" id="KW-0811">Translocation</keyword>
<feature type="compositionally biased region" description="Low complexity" evidence="10">
    <location>
        <begin position="122"/>
        <end position="133"/>
    </location>
</feature>
<feature type="region of interest" description="Disordered" evidence="10">
    <location>
        <begin position="52"/>
        <end position="141"/>
    </location>
</feature>
<accession>A0A850T1C6</accession>
<evidence type="ECO:0000256" key="5">
    <source>
        <dbReference type="ARBA" id="ARBA00022989"/>
    </source>
</evidence>
<dbReference type="PANTHER" id="PTHR33162">
    <property type="entry name" value="SEC-INDEPENDENT PROTEIN TRANSLOCASE PROTEIN TATA, CHLOROPLASTIC"/>
    <property type="match status" value="1"/>
</dbReference>
<dbReference type="GO" id="GO:0043953">
    <property type="term" value="P:protein transport by the Tat complex"/>
    <property type="evidence" value="ECO:0007669"/>
    <property type="project" value="UniProtKB-UniRule"/>
</dbReference>
<evidence type="ECO:0000256" key="7">
    <source>
        <dbReference type="ARBA" id="ARBA00023136"/>
    </source>
</evidence>
<dbReference type="Proteomes" id="UP000553343">
    <property type="component" value="Unassembled WGS sequence"/>
</dbReference>
<evidence type="ECO:0000256" key="8">
    <source>
        <dbReference type="ARBA" id="ARBA00025340"/>
    </source>
</evidence>
<dbReference type="InterPro" id="IPR006312">
    <property type="entry name" value="TatA/E"/>
</dbReference>
<dbReference type="PRINTS" id="PR01506">
    <property type="entry name" value="TATBPROTEIN"/>
</dbReference>
<dbReference type="GO" id="GO:0033281">
    <property type="term" value="C:TAT protein transport complex"/>
    <property type="evidence" value="ECO:0007669"/>
    <property type="project" value="UniProtKB-UniRule"/>
</dbReference>
<comment type="function">
    <text evidence="8">Part of the twin-arginine translocation (Tat) system that transports large folded proteins containing a characteristic twin-arginine motif in their signal peptide across the thylakoid membrane. Involved in delta pH-dependent protein transport required for chloroplast development, especially thylakoid membrane formation. TATC and TATB mediate precursor recognition, whereas TATA facilitates translocation.</text>
</comment>
<comment type="subunit">
    <text evidence="9">Forms a complex with TatC.</text>
</comment>
<keyword evidence="4 9" id="KW-0653">Protein transport</keyword>
<keyword evidence="12" id="KW-1185">Reference proteome</keyword>
<name>A0A850T1C6_9BACT</name>
<keyword evidence="2 9" id="KW-0813">Transport</keyword>
<dbReference type="GO" id="GO:0008320">
    <property type="term" value="F:protein transmembrane transporter activity"/>
    <property type="evidence" value="ECO:0007669"/>
    <property type="project" value="UniProtKB-UniRule"/>
</dbReference>
<evidence type="ECO:0000256" key="9">
    <source>
        <dbReference type="HAMAP-Rule" id="MF_00236"/>
    </source>
</evidence>
<dbReference type="AlphaFoldDB" id="A0A850T1C6"/>
<dbReference type="Gene3D" id="1.20.5.3310">
    <property type="match status" value="1"/>
</dbReference>
<keyword evidence="5 9" id="KW-1133">Transmembrane helix</keyword>
<evidence type="ECO:0000256" key="2">
    <source>
        <dbReference type="ARBA" id="ARBA00022448"/>
    </source>
</evidence>
<dbReference type="Pfam" id="PF02416">
    <property type="entry name" value="TatA_B_E"/>
    <property type="match status" value="1"/>
</dbReference>
<comment type="caution">
    <text evidence="11">The sequence shown here is derived from an EMBL/GenBank/DDBJ whole genome shotgun (WGS) entry which is preliminary data.</text>
</comment>
<dbReference type="InterPro" id="IPR003369">
    <property type="entry name" value="TatA/B/E"/>
</dbReference>
<dbReference type="GO" id="GO:0006886">
    <property type="term" value="P:intracellular protein transport"/>
    <property type="evidence" value="ECO:0007669"/>
    <property type="project" value="UniProtKB-ARBA"/>
</dbReference>
<keyword evidence="9" id="KW-1003">Cell membrane</keyword>
<dbReference type="HAMAP" id="MF_00236">
    <property type="entry name" value="TatA_E"/>
    <property type="match status" value="1"/>
</dbReference>
<organism evidence="11 12">
    <name type="scientific">Desulfobacter latus</name>
    <dbReference type="NCBI Taxonomy" id="2292"/>
    <lineage>
        <taxon>Bacteria</taxon>
        <taxon>Pseudomonadati</taxon>
        <taxon>Thermodesulfobacteriota</taxon>
        <taxon>Desulfobacteria</taxon>
        <taxon>Desulfobacterales</taxon>
        <taxon>Desulfobacteraceae</taxon>
        <taxon>Desulfobacter</taxon>
    </lineage>
</organism>
<dbReference type="PANTHER" id="PTHR33162:SF1">
    <property type="entry name" value="SEC-INDEPENDENT PROTEIN TRANSLOCASE PROTEIN TATA, CHLOROPLASTIC"/>
    <property type="match status" value="1"/>
</dbReference>
<comment type="subcellular location">
    <subcellularLocation>
        <location evidence="9">Cell membrane</location>
        <topology evidence="9">Single-pass membrane protein</topology>
    </subcellularLocation>
    <subcellularLocation>
        <location evidence="1">Membrane</location>
        <topology evidence="1">Single-pass membrane protein</topology>
    </subcellularLocation>
</comment>
<keyword evidence="3 9" id="KW-0812">Transmembrane</keyword>
<dbReference type="EMBL" id="JACADJ010000036">
    <property type="protein sequence ID" value="NWH05513.1"/>
    <property type="molecule type" value="Genomic_DNA"/>
</dbReference>
<evidence type="ECO:0000256" key="6">
    <source>
        <dbReference type="ARBA" id="ARBA00023010"/>
    </source>
</evidence>
<sequence>MFGLGMPEILLILAIALIVIGPQKLPEVAKMLGKAMGEFKRSAQDLKDSIDIETTVKETNPTPVKKKRKDGVKDIDLENPKPQQASDKPEASDKADDDDLKAKTPPKPAEGSPDAAPPSPASTPETETSTPKESTTHRHLW</sequence>
<evidence type="ECO:0000256" key="3">
    <source>
        <dbReference type="ARBA" id="ARBA00022692"/>
    </source>
</evidence>
<proteinExistence type="inferred from homology"/>
<evidence type="ECO:0000313" key="11">
    <source>
        <dbReference type="EMBL" id="NWH05513.1"/>
    </source>
</evidence>
<comment type="similarity">
    <text evidence="9">Belongs to the TatA/E family.</text>
</comment>
<evidence type="ECO:0000313" key="12">
    <source>
        <dbReference type="Proteomes" id="UP000553343"/>
    </source>
</evidence>
<protein>
    <recommendedName>
        <fullName evidence="9">Sec-independent protein translocase protein TatA</fullName>
    </recommendedName>
</protein>
<reference evidence="11 12" key="1">
    <citation type="submission" date="2020-06" db="EMBL/GenBank/DDBJ databases">
        <title>High-quality draft genome of sulfate reducer Desulfobacter latus type strain AcrS2 isolated from marine sediment.</title>
        <authorList>
            <person name="Hoppe M."/>
            <person name="Larsen C.K."/>
            <person name="Marshall I.P.G."/>
            <person name="Schramm A."/>
            <person name="Marietou A.G."/>
        </authorList>
    </citation>
    <scope>NUCLEOTIDE SEQUENCE [LARGE SCALE GENOMIC DNA]</scope>
    <source>
        <strain evidence="11 12">AcRS2</strain>
    </source>
</reference>
<evidence type="ECO:0000256" key="10">
    <source>
        <dbReference type="SAM" id="MobiDB-lite"/>
    </source>
</evidence>
<evidence type="ECO:0000256" key="4">
    <source>
        <dbReference type="ARBA" id="ARBA00022927"/>
    </source>
</evidence>
<keyword evidence="7 9" id="KW-0472">Membrane</keyword>
<evidence type="ECO:0000256" key="1">
    <source>
        <dbReference type="ARBA" id="ARBA00004167"/>
    </source>
</evidence>